<sequence length="39" mass="4378">MADDSNKGGLFVKMKMVDYPHVSGLIHHVLSSWDSFSLQ</sequence>
<gene>
    <name evidence="1" type="ORF">HMPREF9441_01346</name>
</gene>
<evidence type="ECO:0000313" key="1">
    <source>
        <dbReference type="EMBL" id="EHH00767.1"/>
    </source>
</evidence>
<accession>G5SPR3</accession>
<dbReference type="Proteomes" id="UP000003598">
    <property type="component" value="Unassembled WGS sequence"/>
</dbReference>
<dbReference type="AlphaFoldDB" id="G5SPR3"/>
<dbReference type="EMBL" id="AFFY01000018">
    <property type="protein sequence ID" value="EHH00767.1"/>
    <property type="molecule type" value="Genomic_DNA"/>
</dbReference>
<dbReference type="HOGENOM" id="CLU_3313964_0_0_10"/>
<dbReference type="STRING" id="762968.HMPREF9441_01346"/>
<keyword evidence="2" id="KW-1185">Reference proteome</keyword>
<organism evidence="1 2">
    <name type="scientific">Paraprevotella clara YIT 11840</name>
    <dbReference type="NCBI Taxonomy" id="762968"/>
    <lineage>
        <taxon>Bacteria</taxon>
        <taxon>Pseudomonadati</taxon>
        <taxon>Bacteroidota</taxon>
        <taxon>Bacteroidia</taxon>
        <taxon>Bacteroidales</taxon>
        <taxon>Prevotellaceae</taxon>
        <taxon>Paraprevotella</taxon>
    </lineage>
</organism>
<comment type="caution">
    <text evidence="1">The sequence shown here is derived from an EMBL/GenBank/DDBJ whole genome shotgun (WGS) entry which is preliminary data.</text>
</comment>
<proteinExistence type="predicted"/>
<reference evidence="1 2" key="1">
    <citation type="submission" date="2011-03" db="EMBL/GenBank/DDBJ databases">
        <authorList>
            <person name="Weinstock G."/>
            <person name="Sodergren E."/>
            <person name="Clifton S."/>
            <person name="Fulton L."/>
            <person name="Fulton B."/>
            <person name="Courtney L."/>
            <person name="Fronick C."/>
            <person name="Harrison M."/>
            <person name="Strong C."/>
            <person name="Farmer C."/>
            <person name="Delahaunty K."/>
            <person name="Markovic C."/>
            <person name="Hall O."/>
            <person name="Minx P."/>
            <person name="Tomlinson C."/>
            <person name="Mitreva M."/>
            <person name="Hou S."/>
            <person name="Chen J."/>
            <person name="Wollam A."/>
            <person name="Pepin K.H."/>
            <person name="Johnson M."/>
            <person name="Bhonagiri V."/>
            <person name="Zhang X."/>
            <person name="Suruliraj S."/>
            <person name="Warren W."/>
            <person name="Chinwalla A."/>
            <person name="Mardis E.R."/>
            <person name="Wilson R.K."/>
        </authorList>
    </citation>
    <scope>NUCLEOTIDE SEQUENCE [LARGE SCALE GENOMIC DNA]</scope>
    <source>
        <strain evidence="1 2">YIT 11840</strain>
    </source>
</reference>
<name>G5SPR3_9BACT</name>
<evidence type="ECO:0000313" key="2">
    <source>
        <dbReference type="Proteomes" id="UP000003598"/>
    </source>
</evidence>
<protein>
    <submittedName>
        <fullName evidence="1">Uncharacterized protein</fullName>
    </submittedName>
</protein>